<evidence type="ECO:0000313" key="3">
    <source>
        <dbReference type="EMBL" id="KAL0409375.1"/>
    </source>
</evidence>
<gene>
    <name evidence="3" type="ORF">Sradi_1871900</name>
</gene>
<feature type="region of interest" description="Disordered" evidence="1">
    <location>
        <begin position="179"/>
        <end position="212"/>
    </location>
</feature>
<feature type="compositionally biased region" description="Polar residues" evidence="1">
    <location>
        <begin position="275"/>
        <end position="297"/>
    </location>
</feature>
<name>A0AAW2TWG4_SESRA</name>
<organism evidence="3">
    <name type="scientific">Sesamum radiatum</name>
    <name type="common">Black benniseed</name>
    <dbReference type="NCBI Taxonomy" id="300843"/>
    <lineage>
        <taxon>Eukaryota</taxon>
        <taxon>Viridiplantae</taxon>
        <taxon>Streptophyta</taxon>
        <taxon>Embryophyta</taxon>
        <taxon>Tracheophyta</taxon>
        <taxon>Spermatophyta</taxon>
        <taxon>Magnoliopsida</taxon>
        <taxon>eudicotyledons</taxon>
        <taxon>Gunneridae</taxon>
        <taxon>Pentapetalae</taxon>
        <taxon>asterids</taxon>
        <taxon>lamiids</taxon>
        <taxon>Lamiales</taxon>
        <taxon>Pedaliaceae</taxon>
        <taxon>Sesamum</taxon>
    </lineage>
</organism>
<evidence type="ECO:0000256" key="1">
    <source>
        <dbReference type="SAM" id="MobiDB-lite"/>
    </source>
</evidence>
<protein>
    <recommendedName>
        <fullName evidence="2">DUF4283 domain-containing protein</fullName>
    </recommendedName>
</protein>
<proteinExistence type="predicted"/>
<sequence length="327" mass="36390">MNAFCHKLGKSLRLTEKEGAGVVIPEGVWSIDSDHHLFLVGRLLSQKQPKFEALVSSINSMLNPVRGLEMRNLSEGRFLIQLHHILDRDRALEGCPWSFEKNTLILSSIGVNENPLDVDLKWCEFFVHIHNLPLSKMNLGVATLIGNELGEFRDMDMEESGRAWGASLRSGEETPYGAWLRTPASSWGPVQKRQSDPTLHNQRSTTSNPLRGQAVFGEFGDRQEPVPHEARNMKGSFQDLQGTGDPQQGCVRVGEAQATDRTPLEQFQPHREINSHSSPTASVESVVSDTQPENQPQHMLLDILDTDQERGATQEPSLAHHAAAVEN</sequence>
<comment type="caution">
    <text evidence="3">The sequence shown here is derived from an EMBL/GenBank/DDBJ whole genome shotgun (WGS) entry which is preliminary data.</text>
</comment>
<dbReference type="EMBL" id="JACGWJ010000007">
    <property type="protein sequence ID" value="KAL0409375.1"/>
    <property type="molecule type" value="Genomic_DNA"/>
</dbReference>
<dbReference type="InterPro" id="IPR025558">
    <property type="entry name" value="DUF4283"/>
</dbReference>
<feature type="domain" description="DUF4283" evidence="2">
    <location>
        <begin position="34"/>
        <end position="106"/>
    </location>
</feature>
<evidence type="ECO:0000259" key="2">
    <source>
        <dbReference type="Pfam" id="PF14111"/>
    </source>
</evidence>
<accession>A0AAW2TWG4</accession>
<dbReference type="Pfam" id="PF14111">
    <property type="entry name" value="DUF4283"/>
    <property type="match status" value="1"/>
</dbReference>
<feature type="compositionally biased region" description="Polar residues" evidence="1">
    <location>
        <begin position="196"/>
        <end position="210"/>
    </location>
</feature>
<reference evidence="3" key="1">
    <citation type="submission" date="2020-06" db="EMBL/GenBank/DDBJ databases">
        <authorList>
            <person name="Li T."/>
            <person name="Hu X."/>
            <person name="Zhang T."/>
            <person name="Song X."/>
            <person name="Zhang H."/>
            <person name="Dai N."/>
            <person name="Sheng W."/>
            <person name="Hou X."/>
            <person name="Wei L."/>
        </authorList>
    </citation>
    <scope>NUCLEOTIDE SEQUENCE</scope>
    <source>
        <strain evidence="3">G02</strain>
        <tissue evidence="3">Leaf</tissue>
    </source>
</reference>
<feature type="region of interest" description="Disordered" evidence="1">
    <location>
        <begin position="260"/>
        <end position="327"/>
    </location>
</feature>
<dbReference type="AlphaFoldDB" id="A0AAW2TWG4"/>
<reference evidence="3" key="2">
    <citation type="journal article" date="2024" name="Plant">
        <title>Genomic evolution and insights into agronomic trait innovations of Sesamum species.</title>
        <authorList>
            <person name="Miao H."/>
            <person name="Wang L."/>
            <person name="Qu L."/>
            <person name="Liu H."/>
            <person name="Sun Y."/>
            <person name="Le M."/>
            <person name="Wang Q."/>
            <person name="Wei S."/>
            <person name="Zheng Y."/>
            <person name="Lin W."/>
            <person name="Duan Y."/>
            <person name="Cao H."/>
            <person name="Xiong S."/>
            <person name="Wang X."/>
            <person name="Wei L."/>
            <person name="Li C."/>
            <person name="Ma Q."/>
            <person name="Ju M."/>
            <person name="Zhao R."/>
            <person name="Li G."/>
            <person name="Mu C."/>
            <person name="Tian Q."/>
            <person name="Mei H."/>
            <person name="Zhang T."/>
            <person name="Gao T."/>
            <person name="Zhang H."/>
        </authorList>
    </citation>
    <scope>NUCLEOTIDE SEQUENCE</scope>
    <source>
        <strain evidence="3">G02</strain>
    </source>
</reference>